<dbReference type="EMBL" id="OE843186">
    <property type="protein sequence ID" value="CAD7602452.1"/>
    <property type="molecule type" value="Genomic_DNA"/>
</dbReference>
<accession>A0A7R9K3D1</accession>
<dbReference type="PROSITE" id="PS50238">
    <property type="entry name" value="RHOGAP"/>
    <property type="match status" value="1"/>
</dbReference>
<evidence type="ECO:0000256" key="2">
    <source>
        <dbReference type="ARBA" id="ARBA00022473"/>
    </source>
</evidence>
<dbReference type="PROSITE" id="PS00479">
    <property type="entry name" value="ZF_DAG_PE_1"/>
    <property type="match status" value="1"/>
</dbReference>
<evidence type="ECO:0000256" key="8">
    <source>
        <dbReference type="SAM" id="Coils"/>
    </source>
</evidence>
<dbReference type="AlphaFoldDB" id="A0A7R9K3D1"/>
<evidence type="ECO:0000259" key="11">
    <source>
        <dbReference type="PROSITE" id="PS50238"/>
    </source>
</evidence>
<keyword evidence="1" id="KW-0343">GTPase activation</keyword>
<dbReference type="Pfam" id="PF00130">
    <property type="entry name" value="C1_1"/>
    <property type="match status" value="1"/>
</dbReference>
<dbReference type="PANTHER" id="PTHR46199:SF3">
    <property type="entry name" value="RAC GTPASE-ACTIVATING PROTEIN 1"/>
    <property type="match status" value="1"/>
</dbReference>
<evidence type="ECO:0000256" key="9">
    <source>
        <dbReference type="SAM" id="MobiDB-lite"/>
    </source>
</evidence>
<keyword evidence="7" id="KW-0744">Spermatogenesis</keyword>
<dbReference type="GO" id="GO:0030154">
    <property type="term" value="P:cell differentiation"/>
    <property type="evidence" value="ECO:0007669"/>
    <property type="project" value="UniProtKB-KW"/>
</dbReference>
<evidence type="ECO:0000256" key="5">
    <source>
        <dbReference type="ARBA" id="ARBA00022782"/>
    </source>
</evidence>
<dbReference type="GO" id="GO:0005634">
    <property type="term" value="C:nucleus"/>
    <property type="evidence" value="ECO:0007669"/>
    <property type="project" value="TreeGrafter"/>
</dbReference>
<evidence type="ECO:0000256" key="1">
    <source>
        <dbReference type="ARBA" id="ARBA00022468"/>
    </source>
</evidence>
<reference evidence="12" key="1">
    <citation type="submission" date="2020-11" db="EMBL/GenBank/DDBJ databases">
        <authorList>
            <person name="Tran Van P."/>
        </authorList>
    </citation>
    <scope>NUCLEOTIDE SEQUENCE</scope>
</reference>
<dbReference type="GO" id="GO:0008270">
    <property type="term" value="F:zinc ion binding"/>
    <property type="evidence" value="ECO:0007669"/>
    <property type="project" value="UniProtKB-KW"/>
</dbReference>
<evidence type="ECO:0008006" key="13">
    <source>
        <dbReference type="Google" id="ProtNLM"/>
    </source>
</evidence>
<organism evidence="12">
    <name type="scientific">Timema genevievae</name>
    <name type="common">Walking stick</name>
    <dbReference type="NCBI Taxonomy" id="629358"/>
    <lineage>
        <taxon>Eukaryota</taxon>
        <taxon>Metazoa</taxon>
        <taxon>Ecdysozoa</taxon>
        <taxon>Arthropoda</taxon>
        <taxon>Hexapoda</taxon>
        <taxon>Insecta</taxon>
        <taxon>Pterygota</taxon>
        <taxon>Neoptera</taxon>
        <taxon>Polyneoptera</taxon>
        <taxon>Phasmatodea</taxon>
        <taxon>Timematodea</taxon>
        <taxon>Timematoidea</taxon>
        <taxon>Timematidae</taxon>
        <taxon>Timema</taxon>
    </lineage>
</organism>
<name>A0A7R9K3D1_TIMGE</name>
<dbReference type="GO" id="GO:0007283">
    <property type="term" value="P:spermatogenesis"/>
    <property type="evidence" value="ECO:0007669"/>
    <property type="project" value="UniProtKB-KW"/>
</dbReference>
<dbReference type="SMART" id="SM00109">
    <property type="entry name" value="C1"/>
    <property type="match status" value="1"/>
</dbReference>
<dbReference type="InterPro" id="IPR000198">
    <property type="entry name" value="RhoGAP_dom"/>
</dbReference>
<feature type="domain" description="Phorbol-ester/DAG-type" evidence="10">
    <location>
        <begin position="397"/>
        <end position="446"/>
    </location>
</feature>
<dbReference type="InterPro" id="IPR008936">
    <property type="entry name" value="Rho_GTPase_activation_prot"/>
</dbReference>
<dbReference type="Gene3D" id="1.10.555.10">
    <property type="entry name" value="Rho GTPase activation protein"/>
    <property type="match status" value="1"/>
</dbReference>
<dbReference type="FunFam" id="3.30.60.20:FF:000033">
    <property type="entry name" value="Rac GTPase-activating protein 1"/>
    <property type="match status" value="1"/>
</dbReference>
<protein>
    <recommendedName>
        <fullName evidence="13">Rac GTPase-activating protein 1</fullName>
    </recommendedName>
</protein>
<keyword evidence="2" id="KW-0217">Developmental protein</keyword>
<keyword evidence="3" id="KW-0479">Metal-binding</keyword>
<keyword evidence="4" id="KW-0863">Zinc-finger</keyword>
<dbReference type="GO" id="GO:0051256">
    <property type="term" value="P:mitotic spindle midzone assembly"/>
    <property type="evidence" value="ECO:0007669"/>
    <property type="project" value="TreeGrafter"/>
</dbReference>
<dbReference type="GO" id="GO:0007266">
    <property type="term" value="P:Rho protein signal transduction"/>
    <property type="evidence" value="ECO:0007669"/>
    <property type="project" value="TreeGrafter"/>
</dbReference>
<evidence type="ECO:0000256" key="4">
    <source>
        <dbReference type="ARBA" id="ARBA00022771"/>
    </source>
</evidence>
<proteinExistence type="predicted"/>
<evidence type="ECO:0000256" key="3">
    <source>
        <dbReference type="ARBA" id="ARBA00022723"/>
    </source>
</evidence>
<sequence length="733" mass="82241">MTTSNGNTPHFFLTPAYKDLARRTSVLTNSCEQGRMSKYSQVKAKTELGRLNLEKVNPHLRGGRVENHLGKPPSVHPTEIRTSISPSSVVWLNTTGALANYATGAEFLRFAINQEECRQHWLQSVREVDKLKQALEKSQSDVSALESRLRVARRYLDDEKKRRRLIESERESLEKQLELVRDVVLQGKAKFLNEETKEKLAFLNNTSVRSRRSNGADGNSRYETGGQRLDTISEGMDSTVSILSDLSYSRSEDDLDLSLLRAGKQWRRYRHSNNKDDSPSVKRAKRASNKSIELEAGVGERVVATTTVTMNNGGPIMASSKLEAIPPQQSRMEEDAPFTHFLPSAPFQGSTESVVSSMFTGSVQNYPQQNYQQNQHEMSPKTDLMSMAIKNKIHSRPHVFVTKTTIRPETCGPCNRRIKFGKVALRCQDCRTSCHNECKDKVPLPCVPLGNTPNKKGGMGVIGDYAPTMSPMIPSILVHCIQEVELRGLKEVGIYRISTSDREVKALKEKFLRGKGVPNLSSLDIHTICGTIKDFLRFLREPLVTYLLWPDFARASEMASQEDGRAAIYQAIAELPQPNRDTLAFVILHLQRVMESPEVKMPIDNIAKVFGPTLVGYSSNDPEPITILNETKKQTAVMQFLLRIPEDYWMRFTNSGGITQAAVCRGKVDHDENSRLGMFVGSKTKRVDGSVINIVSDSVERVLHEYSVDQGVLHPENIHPLVPRTLCYLAISL</sequence>
<dbReference type="SUPFAM" id="SSF48350">
    <property type="entry name" value="GTPase activation domain, GAP"/>
    <property type="match status" value="1"/>
</dbReference>
<dbReference type="GO" id="GO:0005096">
    <property type="term" value="F:GTPase activator activity"/>
    <property type="evidence" value="ECO:0007669"/>
    <property type="project" value="UniProtKB-KW"/>
</dbReference>
<dbReference type="Gene3D" id="3.30.60.20">
    <property type="match status" value="1"/>
</dbReference>
<dbReference type="InterPro" id="IPR002219">
    <property type="entry name" value="PKC_DAG/PE"/>
</dbReference>
<dbReference type="GO" id="GO:0032154">
    <property type="term" value="C:cleavage furrow"/>
    <property type="evidence" value="ECO:0007669"/>
    <property type="project" value="TreeGrafter"/>
</dbReference>
<feature type="domain" description="Rho-GAP" evidence="11">
    <location>
        <begin position="467"/>
        <end position="649"/>
    </location>
</feature>
<dbReference type="SUPFAM" id="SSF57889">
    <property type="entry name" value="Cysteine-rich domain"/>
    <property type="match status" value="1"/>
</dbReference>
<dbReference type="PROSITE" id="PS50081">
    <property type="entry name" value="ZF_DAG_PE_2"/>
    <property type="match status" value="1"/>
</dbReference>
<evidence type="ECO:0000313" key="12">
    <source>
        <dbReference type="EMBL" id="CAD7602452.1"/>
    </source>
</evidence>
<feature type="region of interest" description="Disordered" evidence="9">
    <location>
        <begin position="270"/>
        <end position="289"/>
    </location>
</feature>
<evidence type="ECO:0000259" key="10">
    <source>
        <dbReference type="PROSITE" id="PS50081"/>
    </source>
</evidence>
<feature type="coiled-coil region" evidence="8">
    <location>
        <begin position="128"/>
        <end position="183"/>
    </location>
</feature>
<dbReference type="GO" id="GO:0097149">
    <property type="term" value="C:centralspindlin complex"/>
    <property type="evidence" value="ECO:0007669"/>
    <property type="project" value="TreeGrafter"/>
</dbReference>
<keyword evidence="5" id="KW-0221">Differentiation</keyword>
<dbReference type="CDD" id="cd20821">
    <property type="entry name" value="C1_MgcRacGAP"/>
    <property type="match status" value="1"/>
</dbReference>
<dbReference type="CDD" id="cd04382">
    <property type="entry name" value="RhoGAP_MgcRacGAP"/>
    <property type="match status" value="1"/>
</dbReference>
<dbReference type="GO" id="GO:0051233">
    <property type="term" value="C:spindle midzone"/>
    <property type="evidence" value="ECO:0007669"/>
    <property type="project" value="TreeGrafter"/>
</dbReference>
<evidence type="ECO:0000256" key="7">
    <source>
        <dbReference type="ARBA" id="ARBA00022871"/>
    </source>
</evidence>
<dbReference type="InterPro" id="IPR046349">
    <property type="entry name" value="C1-like_sf"/>
</dbReference>
<dbReference type="GO" id="GO:0000281">
    <property type="term" value="P:mitotic cytokinesis"/>
    <property type="evidence" value="ECO:0007669"/>
    <property type="project" value="TreeGrafter"/>
</dbReference>
<gene>
    <name evidence="12" type="ORF">TGEB3V08_LOCUS8342</name>
</gene>
<dbReference type="PANTHER" id="PTHR46199">
    <property type="entry name" value="RAC GTPASE-ACTIVATING PROTEIN 1"/>
    <property type="match status" value="1"/>
</dbReference>
<keyword evidence="8" id="KW-0175">Coiled coil</keyword>
<dbReference type="Pfam" id="PF00620">
    <property type="entry name" value="RhoGAP"/>
    <property type="match status" value="1"/>
</dbReference>
<evidence type="ECO:0000256" key="6">
    <source>
        <dbReference type="ARBA" id="ARBA00022833"/>
    </source>
</evidence>
<dbReference type="SMART" id="SM00324">
    <property type="entry name" value="RhoGAP"/>
    <property type="match status" value="1"/>
</dbReference>
<dbReference type="GO" id="GO:0030496">
    <property type="term" value="C:midbody"/>
    <property type="evidence" value="ECO:0007669"/>
    <property type="project" value="TreeGrafter"/>
</dbReference>
<keyword evidence="6" id="KW-0862">Zinc</keyword>